<feature type="binding site" evidence="2">
    <location>
        <begin position="12"/>
        <end position="19"/>
    </location>
    <ligand>
        <name>substrate</name>
    </ligand>
</feature>
<dbReference type="InterPro" id="IPR001345">
    <property type="entry name" value="PG/BPGM_mutase_AS"/>
</dbReference>
<dbReference type="OrthoDB" id="4697614at2"/>
<dbReference type="EMBL" id="LT629772">
    <property type="protein sequence ID" value="SDT42302.1"/>
    <property type="molecule type" value="Genomic_DNA"/>
</dbReference>
<dbReference type="InterPro" id="IPR013078">
    <property type="entry name" value="His_Pase_superF_clade-1"/>
</dbReference>
<feature type="active site" description="Proton donor/acceptor" evidence="1">
    <location>
        <position position="92"/>
    </location>
</feature>
<dbReference type="AlphaFoldDB" id="A0A1H2A959"/>
<dbReference type="InterPro" id="IPR050275">
    <property type="entry name" value="PGM_Phosphatase"/>
</dbReference>
<dbReference type="SUPFAM" id="SSF53254">
    <property type="entry name" value="Phosphoglycerate mutase-like"/>
    <property type="match status" value="1"/>
</dbReference>
<reference evidence="3 4" key="1">
    <citation type="submission" date="2016-10" db="EMBL/GenBank/DDBJ databases">
        <authorList>
            <person name="de Groot N.N."/>
        </authorList>
    </citation>
    <scope>NUCLEOTIDE SEQUENCE [LARGE SCALE GENOMIC DNA]</scope>
    <source>
        <strain evidence="3 4">DSM 21800</strain>
    </source>
</reference>
<feature type="binding site" evidence="2">
    <location>
        <begin position="92"/>
        <end position="95"/>
    </location>
    <ligand>
        <name>substrate</name>
    </ligand>
</feature>
<feature type="active site" description="Tele-phosphohistidine intermediate" evidence="1">
    <location>
        <position position="13"/>
    </location>
</feature>
<dbReference type="PANTHER" id="PTHR48100:SF59">
    <property type="entry name" value="ADENOSYLCOBALAMIN_ALPHA-RIBAZOLE PHOSPHATASE"/>
    <property type="match status" value="1"/>
</dbReference>
<proteinExistence type="predicted"/>
<dbReference type="PROSITE" id="PS00175">
    <property type="entry name" value="PG_MUTASE"/>
    <property type="match status" value="1"/>
</dbReference>
<dbReference type="InterPro" id="IPR029033">
    <property type="entry name" value="His_PPase_superfam"/>
</dbReference>
<dbReference type="CDD" id="cd07067">
    <property type="entry name" value="HP_PGM_like"/>
    <property type="match status" value="1"/>
</dbReference>
<organism evidence="3 4">
    <name type="scientific">Microlunatus soli</name>
    <dbReference type="NCBI Taxonomy" id="630515"/>
    <lineage>
        <taxon>Bacteria</taxon>
        <taxon>Bacillati</taxon>
        <taxon>Actinomycetota</taxon>
        <taxon>Actinomycetes</taxon>
        <taxon>Propionibacteriales</taxon>
        <taxon>Propionibacteriaceae</taxon>
        <taxon>Microlunatus</taxon>
    </lineage>
</organism>
<evidence type="ECO:0000256" key="1">
    <source>
        <dbReference type="PIRSR" id="PIRSR613078-1"/>
    </source>
</evidence>
<dbReference type="GO" id="GO:0016791">
    <property type="term" value="F:phosphatase activity"/>
    <property type="evidence" value="ECO:0007669"/>
    <property type="project" value="TreeGrafter"/>
</dbReference>
<evidence type="ECO:0000313" key="3">
    <source>
        <dbReference type="EMBL" id="SDT42302.1"/>
    </source>
</evidence>
<dbReference type="SMART" id="SM00855">
    <property type="entry name" value="PGAM"/>
    <property type="match status" value="1"/>
</dbReference>
<feature type="binding site" evidence="2">
    <location>
        <position position="67"/>
    </location>
    <ligand>
        <name>substrate</name>
    </ligand>
</feature>
<accession>A0A1H2A959</accession>
<name>A0A1H2A959_9ACTN</name>
<dbReference type="Pfam" id="PF00300">
    <property type="entry name" value="His_Phos_1"/>
    <property type="match status" value="1"/>
</dbReference>
<sequence>MDQPEQIIALVRHGETEWNRQHRWQGRAGAPLNDLGRRQAEAAAEPLRRILPDGREWSWMITSPLERAVQTGEQITRSLPVMPVGTDTDLVERDYGVADGMLATEAAQRWPDGNFPEMETDQQIRARGARAIRRIAAAHEGDGIVVAHGSLIRMLISELCRTEAPRILNGAVNLIGSDGRDWELLEHNLVGELPVDEVEIA</sequence>
<dbReference type="Proteomes" id="UP000199103">
    <property type="component" value="Chromosome I"/>
</dbReference>
<protein>
    <submittedName>
        <fullName evidence="3">Probable phosphoglycerate mutase</fullName>
    </submittedName>
</protein>
<dbReference type="PANTHER" id="PTHR48100">
    <property type="entry name" value="BROAD-SPECIFICITY PHOSPHATASE YOR283W-RELATED"/>
    <property type="match status" value="1"/>
</dbReference>
<dbReference type="Gene3D" id="3.40.50.1240">
    <property type="entry name" value="Phosphoglycerate mutase-like"/>
    <property type="match status" value="1"/>
</dbReference>
<evidence type="ECO:0000256" key="2">
    <source>
        <dbReference type="PIRSR" id="PIRSR613078-2"/>
    </source>
</evidence>
<dbReference type="GO" id="GO:0005737">
    <property type="term" value="C:cytoplasm"/>
    <property type="evidence" value="ECO:0007669"/>
    <property type="project" value="TreeGrafter"/>
</dbReference>
<gene>
    <name evidence="3" type="ORF">SAMN04489812_5750</name>
</gene>
<evidence type="ECO:0000313" key="4">
    <source>
        <dbReference type="Proteomes" id="UP000199103"/>
    </source>
</evidence>
<keyword evidence="4" id="KW-1185">Reference proteome</keyword>
<dbReference type="STRING" id="630515.SAMN04489812_5750"/>
<dbReference type="RefSeq" id="WP_091530403.1">
    <property type="nucleotide sequence ID" value="NZ_LT629772.1"/>
</dbReference>